<dbReference type="InterPro" id="IPR013325">
    <property type="entry name" value="RNA_pol_sigma_r2"/>
</dbReference>
<dbReference type="GO" id="GO:0000428">
    <property type="term" value="C:DNA-directed RNA polymerase complex"/>
    <property type="evidence" value="ECO:0007669"/>
    <property type="project" value="UniProtKB-KW"/>
</dbReference>
<evidence type="ECO:0000256" key="1">
    <source>
        <dbReference type="ARBA" id="ARBA00010641"/>
    </source>
</evidence>
<dbReference type="OrthoDB" id="3492533at2"/>
<dbReference type="PANTHER" id="PTHR43133:SF51">
    <property type="entry name" value="RNA POLYMERASE SIGMA FACTOR"/>
    <property type="match status" value="1"/>
</dbReference>
<dbReference type="InterPro" id="IPR039425">
    <property type="entry name" value="RNA_pol_sigma-70-like"/>
</dbReference>
<dbReference type="SUPFAM" id="SSF88946">
    <property type="entry name" value="Sigma2 domain of RNA polymerase sigma factors"/>
    <property type="match status" value="1"/>
</dbReference>
<dbReference type="SUPFAM" id="SSF88659">
    <property type="entry name" value="Sigma3 and sigma4 domains of RNA polymerase sigma factors"/>
    <property type="match status" value="1"/>
</dbReference>
<sequence>MDDHLLVEALRDRDPDAPAALYNAHADRLYAYCWLQLRNRDAAQVALRETFLVADAHIGKLRDPERIVPWLFAVARLECGRRLPSREQAPDVPVAMHDQEDVDRRIIAWRAVMALRPDSREMLDLRIRHGLSVPDLAAVFDVPLRDAQSVLESAHNELEEALTAEMLAHQGPYDCVRRAELLRERHGDLVHPTNRRLTEHADECSTCGVYRPRAVSPAKVYGLLPDVSPPPELRLRVMSCFLDPELVGYRLFVAGRVSEFNLDGFPVQGLQPVRSAWAPGSGGPPLLRRLRKASPPQEEAGPGAQAARAAVVLAVVALLSGGGIVSIYGLLGTGHDAVDTVAGPRPTVMPGQSQQRTSGRSEHPQSAGHINAAPVSATFPLGAKASSAPAAALGASSSPSASADPRTGSAAKGTLAVSPLYLDLAGGSEGSVDLRAEGGPVTWQAKPQGAIRVHPSSGRLASGQAVTVRVHVSRASKSRGAGTITFQPGSSRVYVTWRPDVPAPDPTPTPTDPAEPSTPPGTQPPSTQRPGEPSDTPPPGTKPPSPTGPPPTEHPPSEPGPSGPSPSAPPPSARPPSDPSLAGNESAASTGPSSPTTSASSGTSPASSS</sequence>
<feature type="compositionally biased region" description="Low complexity" evidence="5">
    <location>
        <begin position="524"/>
        <end position="534"/>
    </location>
</feature>
<dbReference type="EMBL" id="VFPO01000001">
    <property type="protein sequence ID" value="TQM71855.1"/>
    <property type="molecule type" value="Genomic_DNA"/>
</dbReference>
<comment type="similarity">
    <text evidence="1">Belongs to the sigma-70 factor family. ECF subfamily.</text>
</comment>
<keyword evidence="6" id="KW-0240">DNA-directed RNA polymerase</keyword>
<evidence type="ECO:0000256" key="4">
    <source>
        <dbReference type="ARBA" id="ARBA00023163"/>
    </source>
</evidence>
<feature type="region of interest" description="Disordered" evidence="5">
    <location>
        <begin position="341"/>
        <end position="368"/>
    </location>
</feature>
<comment type="caution">
    <text evidence="6">The sequence shown here is derived from an EMBL/GenBank/DDBJ whole genome shotgun (WGS) entry which is preliminary data.</text>
</comment>
<evidence type="ECO:0000256" key="5">
    <source>
        <dbReference type="SAM" id="MobiDB-lite"/>
    </source>
</evidence>
<dbReference type="Proteomes" id="UP000316706">
    <property type="component" value="Unassembled WGS sequence"/>
</dbReference>
<keyword evidence="2" id="KW-0805">Transcription regulation</keyword>
<dbReference type="InterPro" id="IPR013324">
    <property type="entry name" value="RNA_pol_sigma_r3/r4-like"/>
</dbReference>
<feature type="compositionally biased region" description="Pro residues" evidence="5">
    <location>
        <begin position="535"/>
        <end position="578"/>
    </location>
</feature>
<accession>A0A543IMP0</accession>
<feature type="region of interest" description="Disordered" evidence="5">
    <location>
        <begin position="496"/>
        <end position="609"/>
    </location>
</feature>
<name>A0A543IMP0_9ACTN</name>
<organism evidence="6 7">
    <name type="scientific">Actinomadura hallensis</name>
    <dbReference type="NCBI Taxonomy" id="337895"/>
    <lineage>
        <taxon>Bacteria</taxon>
        <taxon>Bacillati</taxon>
        <taxon>Actinomycetota</taxon>
        <taxon>Actinomycetes</taxon>
        <taxon>Streptosporangiales</taxon>
        <taxon>Thermomonosporaceae</taxon>
        <taxon>Actinomadura</taxon>
    </lineage>
</organism>
<dbReference type="InterPro" id="IPR036388">
    <property type="entry name" value="WH-like_DNA-bd_sf"/>
</dbReference>
<feature type="region of interest" description="Disordered" evidence="5">
    <location>
        <begin position="276"/>
        <end position="302"/>
    </location>
</feature>
<dbReference type="GO" id="GO:0006352">
    <property type="term" value="P:DNA-templated transcription initiation"/>
    <property type="evidence" value="ECO:0007669"/>
    <property type="project" value="InterPro"/>
</dbReference>
<feature type="compositionally biased region" description="Low complexity" evidence="5">
    <location>
        <begin position="586"/>
        <end position="609"/>
    </location>
</feature>
<evidence type="ECO:0000256" key="2">
    <source>
        <dbReference type="ARBA" id="ARBA00023015"/>
    </source>
</evidence>
<evidence type="ECO:0000313" key="6">
    <source>
        <dbReference type="EMBL" id="TQM71855.1"/>
    </source>
</evidence>
<dbReference type="AlphaFoldDB" id="A0A543IMP0"/>
<keyword evidence="3" id="KW-0731">Sigma factor</keyword>
<gene>
    <name evidence="6" type="ORF">FHX41_5633</name>
</gene>
<dbReference type="GO" id="GO:0016987">
    <property type="term" value="F:sigma factor activity"/>
    <property type="evidence" value="ECO:0007669"/>
    <property type="project" value="UniProtKB-KW"/>
</dbReference>
<dbReference type="PANTHER" id="PTHR43133">
    <property type="entry name" value="RNA POLYMERASE ECF-TYPE SIGMA FACTO"/>
    <property type="match status" value="1"/>
</dbReference>
<reference evidence="6 7" key="1">
    <citation type="submission" date="2019-06" db="EMBL/GenBank/DDBJ databases">
        <title>Sequencing the genomes of 1000 actinobacteria strains.</title>
        <authorList>
            <person name="Klenk H.-P."/>
        </authorList>
    </citation>
    <scope>NUCLEOTIDE SEQUENCE [LARGE SCALE GENOMIC DNA]</scope>
    <source>
        <strain evidence="6 7">DSM 45043</strain>
    </source>
</reference>
<dbReference type="Gene3D" id="1.10.10.10">
    <property type="entry name" value="Winged helix-like DNA-binding domain superfamily/Winged helix DNA-binding domain"/>
    <property type="match status" value="1"/>
</dbReference>
<protein>
    <submittedName>
        <fullName evidence="6">DNA-directed RNA polymerase specialized sigma24 family protein</fullName>
    </submittedName>
</protein>
<dbReference type="Gene3D" id="1.10.1740.10">
    <property type="match status" value="1"/>
</dbReference>
<feature type="compositionally biased region" description="Pro residues" evidence="5">
    <location>
        <begin position="501"/>
        <end position="523"/>
    </location>
</feature>
<evidence type="ECO:0000256" key="3">
    <source>
        <dbReference type="ARBA" id="ARBA00023082"/>
    </source>
</evidence>
<proteinExistence type="inferred from homology"/>
<evidence type="ECO:0000313" key="7">
    <source>
        <dbReference type="Proteomes" id="UP000316706"/>
    </source>
</evidence>
<keyword evidence="7" id="KW-1185">Reference proteome</keyword>
<keyword evidence="4" id="KW-0804">Transcription</keyword>
<dbReference type="RefSeq" id="WP_141973419.1">
    <property type="nucleotide sequence ID" value="NZ_VFPO01000001.1"/>
</dbReference>